<comment type="pathway">
    <text evidence="1 4">Carotenoid biosynthesis.</text>
</comment>
<name>A0A1R4JNE6_9ACTN</name>
<keyword evidence="3 4" id="KW-0560">Oxidoreductase</keyword>
<gene>
    <name evidence="6" type="ORF">FM114_08640</name>
</gene>
<keyword evidence="2 4" id="KW-0125">Carotenoid biosynthesis</keyword>
<dbReference type="InterPro" id="IPR036188">
    <property type="entry name" value="FAD/NAD-bd_sf"/>
</dbReference>
<evidence type="ECO:0000313" key="7">
    <source>
        <dbReference type="Proteomes" id="UP000188342"/>
    </source>
</evidence>
<dbReference type="Pfam" id="PF01593">
    <property type="entry name" value="Amino_oxidase"/>
    <property type="match status" value="1"/>
</dbReference>
<evidence type="ECO:0000256" key="1">
    <source>
        <dbReference type="ARBA" id="ARBA00004829"/>
    </source>
</evidence>
<dbReference type="PANTHER" id="PTHR43734">
    <property type="entry name" value="PHYTOENE DESATURASE"/>
    <property type="match status" value="1"/>
</dbReference>
<dbReference type="AlphaFoldDB" id="A0A1R4JNE6"/>
<protein>
    <submittedName>
        <fullName evidence="6">Phytoene dehydrogenase</fullName>
        <ecNumber evidence="6">1.14.99.-</ecNumber>
    </submittedName>
</protein>
<dbReference type="OrthoDB" id="9774675at2"/>
<comment type="similarity">
    <text evidence="4">Belongs to the carotenoid/retinoid oxidoreductase family.</text>
</comment>
<dbReference type="InterPro" id="IPR014105">
    <property type="entry name" value="Carotenoid/retinoid_OxRdtase"/>
</dbReference>
<feature type="domain" description="Amine oxidase" evidence="5">
    <location>
        <begin position="15"/>
        <end position="489"/>
    </location>
</feature>
<dbReference type="PANTHER" id="PTHR43734:SF1">
    <property type="entry name" value="PHYTOENE DESATURASE"/>
    <property type="match status" value="1"/>
</dbReference>
<dbReference type="InterPro" id="IPR002937">
    <property type="entry name" value="Amino_oxidase"/>
</dbReference>
<dbReference type="GO" id="GO:0016491">
    <property type="term" value="F:oxidoreductase activity"/>
    <property type="evidence" value="ECO:0007669"/>
    <property type="project" value="UniProtKB-KW"/>
</dbReference>
<dbReference type="NCBIfam" id="TIGR02734">
    <property type="entry name" value="crtI_fam"/>
    <property type="match status" value="1"/>
</dbReference>
<evidence type="ECO:0000256" key="2">
    <source>
        <dbReference type="ARBA" id="ARBA00022746"/>
    </source>
</evidence>
<sequence>MNGTGTTTVVVGAGLSGLAAAMHLRGAGHRVTIVERESFPGGRNGTLEQDGFRFDTGPVVFTMVPLLEEAFVALGEHVEDHVTLDLLDPCYHGVFADGSTLDVRPGRELMREEIARECGTKDAAAFDTFVDWLQELNDVELPHFIDKNFSSPLSLFSSPSAALKLLRLRAFAKLGPEVNRRFDDERLHKLFSFQAMYAGLAPAKALALYSVITYMDSVQGVWFPRGGMHAVPKAMAGALESHGVHIRYSTSVDHILRDASGAARGVVLDDGEQLVADAVVVTADLPTAYERMLPGLRAPWVARHGEYSPSAVVWHLGVEGTEIPAGALHHNIHFGDQWDEAFDDLMVAGRPMRDPSRYVAIPSIHDPAAAPEGCQSLYVLEPVPNLKVGHVDWEREAPAMRERMLSFLQSAGYPTAIRTEQLVTPLDWQEQGMAAGTPFALSHTLRQSGPFRPRNIDRRVPGLAFAGSGTTPGVGIPMVLISGKLAAQRTIEGLR</sequence>
<dbReference type="STRING" id="1255658.FM114_08640"/>
<dbReference type="RefSeq" id="WP_094764735.1">
    <property type="nucleotide sequence ID" value="NZ_FUKQ01000032.1"/>
</dbReference>
<evidence type="ECO:0000256" key="4">
    <source>
        <dbReference type="RuleBase" id="RU362075"/>
    </source>
</evidence>
<dbReference type="SUPFAM" id="SSF51905">
    <property type="entry name" value="FAD/NAD(P)-binding domain"/>
    <property type="match status" value="1"/>
</dbReference>
<dbReference type="EMBL" id="FUKQ01000032">
    <property type="protein sequence ID" value="SJN33517.1"/>
    <property type="molecule type" value="Genomic_DNA"/>
</dbReference>
<evidence type="ECO:0000256" key="3">
    <source>
        <dbReference type="ARBA" id="ARBA00023002"/>
    </source>
</evidence>
<dbReference type="Proteomes" id="UP000188342">
    <property type="component" value="Unassembled WGS sequence"/>
</dbReference>
<dbReference type="Gene3D" id="3.50.50.60">
    <property type="entry name" value="FAD/NAD(P)-binding domain"/>
    <property type="match status" value="2"/>
</dbReference>
<reference evidence="6 7" key="1">
    <citation type="submission" date="2017-02" db="EMBL/GenBank/DDBJ databases">
        <authorList>
            <person name="Peterson S.W."/>
        </authorList>
    </citation>
    <scope>NUCLEOTIDE SEQUENCE [LARGE SCALE GENOMIC DNA]</scope>
    <source>
        <strain evidence="6 7">LSP_Lj1</strain>
    </source>
</reference>
<dbReference type="EC" id="1.14.99.-" evidence="6"/>
<organism evidence="6 7">
    <name type="scientific">Luteococcus japonicus LSP_Lj1</name>
    <dbReference type="NCBI Taxonomy" id="1255658"/>
    <lineage>
        <taxon>Bacteria</taxon>
        <taxon>Bacillati</taxon>
        <taxon>Actinomycetota</taxon>
        <taxon>Actinomycetes</taxon>
        <taxon>Propionibacteriales</taxon>
        <taxon>Propionibacteriaceae</taxon>
        <taxon>Luteococcus</taxon>
    </lineage>
</organism>
<proteinExistence type="inferred from homology"/>
<evidence type="ECO:0000259" key="5">
    <source>
        <dbReference type="Pfam" id="PF01593"/>
    </source>
</evidence>
<keyword evidence="7" id="KW-1185">Reference proteome</keyword>
<dbReference type="GO" id="GO:0016117">
    <property type="term" value="P:carotenoid biosynthetic process"/>
    <property type="evidence" value="ECO:0007669"/>
    <property type="project" value="UniProtKB-KW"/>
</dbReference>
<evidence type="ECO:0000313" key="6">
    <source>
        <dbReference type="EMBL" id="SJN33517.1"/>
    </source>
</evidence>
<accession>A0A1R4JNE6</accession>